<dbReference type="HOGENOM" id="CLU_3256661_0_0_6"/>
<dbReference type="RefSeq" id="WP_267872190.1">
    <property type="nucleotide sequence ID" value="NZ_CP007014.1"/>
</dbReference>
<sequence length="42" mass="4828">MTPSAIIRPLLMVMAFGLNAFQAYNFSEAFRRKINLQIPEVQ</sequence>
<feature type="transmembrane region" description="Helical" evidence="1">
    <location>
        <begin position="6"/>
        <end position="26"/>
    </location>
</feature>
<evidence type="ECO:0000256" key="1">
    <source>
        <dbReference type="SAM" id="Phobius"/>
    </source>
</evidence>
<dbReference type="KEGG" id="psyr:N018_11810"/>
<reference evidence="2 3" key="1">
    <citation type="submission" date="2013-12" db="EMBL/GenBank/DDBJ databases">
        <title>Interactions Between Genome Architecture and Virulence Genes in Pseudomonas syringae, strain CC1557 as a model.</title>
        <authorList>
            <person name="Baltrus D."/>
            <person name="Hockett K."/>
            <person name="Karlsrud E."/>
            <person name="Dougherty K."/>
            <person name="Nishimura M."/>
        </authorList>
    </citation>
    <scope>NUCLEOTIDE SEQUENCE [LARGE SCALE GENOMIC DNA]</scope>
    <source>
        <strain evidence="2 3">CC1557</strain>
    </source>
</reference>
<gene>
    <name evidence="2" type="ORF">N018_11810</name>
</gene>
<accession>W0MYA1</accession>
<proteinExistence type="predicted"/>
<keyword evidence="1" id="KW-0472">Membrane</keyword>
<evidence type="ECO:0000313" key="2">
    <source>
        <dbReference type="EMBL" id="AHG43564.1"/>
    </source>
</evidence>
<keyword evidence="1" id="KW-1133">Transmembrane helix</keyword>
<dbReference type="STRING" id="1357279.N018_11810"/>
<dbReference type="Proteomes" id="UP000019089">
    <property type="component" value="Chromosome"/>
</dbReference>
<protein>
    <submittedName>
        <fullName evidence="2">Uncharacterized protein</fullName>
    </submittedName>
</protein>
<dbReference type="EMBL" id="CP007014">
    <property type="protein sequence ID" value="AHG43564.1"/>
    <property type="molecule type" value="Genomic_DNA"/>
</dbReference>
<organism evidence="2 3">
    <name type="scientific">Pseudomonas syringae CC1557</name>
    <dbReference type="NCBI Taxonomy" id="1357279"/>
    <lineage>
        <taxon>Bacteria</taxon>
        <taxon>Pseudomonadati</taxon>
        <taxon>Pseudomonadota</taxon>
        <taxon>Gammaproteobacteria</taxon>
        <taxon>Pseudomonadales</taxon>
        <taxon>Pseudomonadaceae</taxon>
        <taxon>Pseudomonas</taxon>
        <taxon>Pseudomonas syringae</taxon>
    </lineage>
</organism>
<evidence type="ECO:0000313" key="3">
    <source>
        <dbReference type="Proteomes" id="UP000019089"/>
    </source>
</evidence>
<dbReference type="AlphaFoldDB" id="W0MYA1"/>
<name>W0MYA1_PSESX</name>
<keyword evidence="1" id="KW-0812">Transmembrane</keyword>